<gene>
    <name evidence="2" type="ORF">LCGC14_2553600</name>
</gene>
<proteinExistence type="predicted"/>
<feature type="compositionally biased region" description="Basic and acidic residues" evidence="1">
    <location>
        <begin position="20"/>
        <end position="32"/>
    </location>
</feature>
<sequence length="101" mass="11481">MNQRDSIDELAGELAPGRMKKVEEKTWGDKPRGRPLKNGKKVEKEGIGRNGIGQKIEAVGKAWEDWKAKKMRGEIVEMDQEFLLAEELVEYRKGGKGWGRV</sequence>
<evidence type="ECO:0000313" key="2">
    <source>
        <dbReference type="EMBL" id="KKL10660.1"/>
    </source>
</evidence>
<comment type="caution">
    <text evidence="2">The sequence shown here is derived from an EMBL/GenBank/DDBJ whole genome shotgun (WGS) entry which is preliminary data.</text>
</comment>
<dbReference type="AlphaFoldDB" id="A0A0F9AMQ6"/>
<name>A0A0F9AMQ6_9ZZZZ</name>
<reference evidence="2" key="1">
    <citation type="journal article" date="2015" name="Nature">
        <title>Complex archaea that bridge the gap between prokaryotes and eukaryotes.</title>
        <authorList>
            <person name="Spang A."/>
            <person name="Saw J.H."/>
            <person name="Jorgensen S.L."/>
            <person name="Zaremba-Niedzwiedzka K."/>
            <person name="Martijn J."/>
            <person name="Lind A.E."/>
            <person name="van Eijk R."/>
            <person name="Schleper C."/>
            <person name="Guy L."/>
            <person name="Ettema T.J."/>
        </authorList>
    </citation>
    <scope>NUCLEOTIDE SEQUENCE</scope>
</reference>
<organism evidence="2">
    <name type="scientific">marine sediment metagenome</name>
    <dbReference type="NCBI Taxonomy" id="412755"/>
    <lineage>
        <taxon>unclassified sequences</taxon>
        <taxon>metagenomes</taxon>
        <taxon>ecological metagenomes</taxon>
    </lineage>
</organism>
<feature type="region of interest" description="Disordered" evidence="1">
    <location>
        <begin position="1"/>
        <end position="43"/>
    </location>
</feature>
<protein>
    <submittedName>
        <fullName evidence="2">Uncharacterized protein</fullName>
    </submittedName>
</protein>
<evidence type="ECO:0000256" key="1">
    <source>
        <dbReference type="SAM" id="MobiDB-lite"/>
    </source>
</evidence>
<accession>A0A0F9AMQ6</accession>
<dbReference type="EMBL" id="LAZR01041971">
    <property type="protein sequence ID" value="KKL10660.1"/>
    <property type="molecule type" value="Genomic_DNA"/>
</dbReference>